<dbReference type="Proteomes" id="UP000605259">
    <property type="component" value="Unassembled WGS sequence"/>
</dbReference>
<organism evidence="1 2">
    <name type="scientific">Priestia taiwanensis</name>
    <dbReference type="NCBI Taxonomy" id="1347902"/>
    <lineage>
        <taxon>Bacteria</taxon>
        <taxon>Bacillati</taxon>
        <taxon>Bacillota</taxon>
        <taxon>Bacilli</taxon>
        <taxon>Bacillales</taxon>
        <taxon>Bacillaceae</taxon>
        <taxon>Priestia</taxon>
    </lineage>
</organism>
<dbReference type="RefSeq" id="WP_229722285.1">
    <property type="nucleotide sequence ID" value="NZ_BMFK01000006.1"/>
</dbReference>
<protein>
    <submittedName>
        <fullName evidence="1">Uncharacterized protein</fullName>
    </submittedName>
</protein>
<gene>
    <name evidence="1" type="ORF">GCM10007140_36350</name>
</gene>
<keyword evidence="2" id="KW-1185">Reference proteome</keyword>
<reference evidence="1" key="2">
    <citation type="submission" date="2020-09" db="EMBL/GenBank/DDBJ databases">
        <authorList>
            <person name="Sun Q."/>
            <person name="Zhou Y."/>
        </authorList>
    </citation>
    <scope>NUCLEOTIDE SEQUENCE</scope>
    <source>
        <strain evidence="1">CGMCC 1.12698</strain>
    </source>
</reference>
<evidence type="ECO:0000313" key="1">
    <source>
        <dbReference type="EMBL" id="GGE83565.1"/>
    </source>
</evidence>
<dbReference type="AlphaFoldDB" id="A0A917ESD2"/>
<dbReference type="EMBL" id="BMFK01000006">
    <property type="protein sequence ID" value="GGE83565.1"/>
    <property type="molecule type" value="Genomic_DNA"/>
</dbReference>
<evidence type="ECO:0000313" key="2">
    <source>
        <dbReference type="Proteomes" id="UP000605259"/>
    </source>
</evidence>
<reference evidence="1" key="1">
    <citation type="journal article" date="2014" name="Int. J. Syst. Evol. Microbiol.">
        <title>Complete genome sequence of Corynebacterium casei LMG S-19264T (=DSM 44701T), isolated from a smear-ripened cheese.</title>
        <authorList>
            <consortium name="US DOE Joint Genome Institute (JGI-PGF)"/>
            <person name="Walter F."/>
            <person name="Albersmeier A."/>
            <person name="Kalinowski J."/>
            <person name="Ruckert C."/>
        </authorList>
    </citation>
    <scope>NUCLEOTIDE SEQUENCE</scope>
    <source>
        <strain evidence="1">CGMCC 1.12698</strain>
    </source>
</reference>
<comment type="caution">
    <text evidence="1">The sequence shown here is derived from an EMBL/GenBank/DDBJ whole genome shotgun (WGS) entry which is preliminary data.</text>
</comment>
<name>A0A917ESD2_9BACI</name>
<proteinExistence type="predicted"/>
<accession>A0A917ESD2</accession>
<sequence>MNYGCCRDNNEIPMITIEGDMGGDPIWCTNCGCNLDIDKIPLGKELKVALWQWMHNYGKWIDWETDTLLPNATEQERLHNKKGQKLTWNVQQALNGEYIVTFKPSTSVELYTEIARFDMNE</sequence>